<dbReference type="RefSeq" id="WP_380216504.1">
    <property type="nucleotide sequence ID" value="NZ_JBHTBN010000001.1"/>
</dbReference>
<keyword evidence="3" id="KW-1185">Reference proteome</keyword>
<sequence>MKLYQLLVVVFMLFIAKTTIAQGPPITSDKPIMLGGNTFIFKTLTEIRNTNEGTFVNAPLMTHYLPSANTLVAVHLPYVNYNFTDESGRGSGSTLGDVNILGKYQFYRKDGTGKTFRMVAKTLQTLPTGEDLDIEGMSTGNYSGYYGVVAGYESLKLGVSNEIGYQWVPDGTLDMFVYKLGFGLPLLKPTYPVNQLNLYFEYTSEWVHERDEYVLKYAQGIQYAKGKWTWEAALQLPLVQDASNVDKFNYAVFLGTRFIL</sequence>
<feature type="signal peptide" evidence="1">
    <location>
        <begin position="1"/>
        <end position="21"/>
    </location>
</feature>
<evidence type="ECO:0000313" key="2">
    <source>
        <dbReference type="EMBL" id="MFC7356656.1"/>
    </source>
</evidence>
<evidence type="ECO:0000256" key="1">
    <source>
        <dbReference type="SAM" id="SignalP"/>
    </source>
</evidence>
<name>A0ABW2MP49_9FLAO</name>
<gene>
    <name evidence="2" type="ORF">ACFQO1_03075</name>
</gene>
<keyword evidence="1" id="KW-0732">Signal</keyword>
<comment type="caution">
    <text evidence="2">The sequence shown here is derived from an EMBL/GenBank/DDBJ whole genome shotgun (WGS) entry which is preliminary data.</text>
</comment>
<dbReference type="EMBL" id="JBHTBN010000001">
    <property type="protein sequence ID" value="MFC7356656.1"/>
    <property type="molecule type" value="Genomic_DNA"/>
</dbReference>
<evidence type="ECO:0008006" key="4">
    <source>
        <dbReference type="Google" id="ProtNLM"/>
    </source>
</evidence>
<organism evidence="2 3">
    <name type="scientific">Jejudonia soesokkakensis</name>
    <dbReference type="NCBI Taxonomy" id="1323432"/>
    <lineage>
        <taxon>Bacteria</taxon>
        <taxon>Pseudomonadati</taxon>
        <taxon>Bacteroidota</taxon>
        <taxon>Flavobacteriia</taxon>
        <taxon>Flavobacteriales</taxon>
        <taxon>Flavobacteriaceae</taxon>
        <taxon>Jejudonia</taxon>
    </lineage>
</organism>
<dbReference type="Proteomes" id="UP001596415">
    <property type="component" value="Unassembled WGS sequence"/>
</dbReference>
<reference evidence="3" key="1">
    <citation type="journal article" date="2019" name="Int. J. Syst. Evol. Microbiol.">
        <title>The Global Catalogue of Microorganisms (GCM) 10K type strain sequencing project: providing services to taxonomists for standard genome sequencing and annotation.</title>
        <authorList>
            <consortium name="The Broad Institute Genomics Platform"/>
            <consortium name="The Broad Institute Genome Sequencing Center for Infectious Disease"/>
            <person name="Wu L."/>
            <person name="Ma J."/>
        </authorList>
    </citation>
    <scope>NUCLEOTIDE SEQUENCE [LARGE SCALE GENOMIC DNA]</scope>
    <source>
        <strain evidence="3">CGMCC 1.16306</strain>
    </source>
</reference>
<feature type="chain" id="PRO_5047422414" description="Transporter" evidence="1">
    <location>
        <begin position="22"/>
        <end position="260"/>
    </location>
</feature>
<proteinExistence type="predicted"/>
<evidence type="ECO:0000313" key="3">
    <source>
        <dbReference type="Proteomes" id="UP001596415"/>
    </source>
</evidence>
<accession>A0ABW2MP49</accession>
<protein>
    <recommendedName>
        <fullName evidence="4">Transporter</fullName>
    </recommendedName>
</protein>